<dbReference type="FunFam" id="2.30.30.790:FF:000007">
    <property type="entry name" value="Mitochondrial ribosomal protein, putative"/>
    <property type="match status" value="1"/>
</dbReference>
<dbReference type="PANTHER" id="PTHR15680">
    <property type="entry name" value="RIBOSOMAL PROTEIN L19"/>
    <property type="match status" value="1"/>
</dbReference>
<dbReference type="GO" id="GO:0005762">
    <property type="term" value="C:mitochondrial large ribosomal subunit"/>
    <property type="evidence" value="ECO:0007669"/>
    <property type="project" value="TreeGrafter"/>
</dbReference>
<organism evidence="4 5">
    <name type="scientific">Clonostachys solani</name>
    <dbReference type="NCBI Taxonomy" id="160281"/>
    <lineage>
        <taxon>Eukaryota</taxon>
        <taxon>Fungi</taxon>
        <taxon>Dikarya</taxon>
        <taxon>Ascomycota</taxon>
        <taxon>Pezizomycotina</taxon>
        <taxon>Sordariomycetes</taxon>
        <taxon>Hypocreomycetidae</taxon>
        <taxon>Hypocreales</taxon>
        <taxon>Bionectriaceae</taxon>
        <taxon>Clonostachys</taxon>
    </lineage>
</organism>
<evidence type="ECO:0000313" key="4">
    <source>
        <dbReference type="EMBL" id="CAH0049207.1"/>
    </source>
</evidence>
<sequence>MKPISVGGPLGCLKTALRTTGLQRAAQRSIATAALPQSAFNGAFNRNQREEIKRVSQFQVYPPVPSVRATVPNPMPALRKAQVEKLDPTGARTRMFSKEHADSAKVGDVLMVTTKQGEPFAGAFIQIRRRGVDTAIQLRGQLMKIGVEMWFKIYSPSVTAIDVIWRRPKRARRARLTYMRKPKHDMGSVDQLVFAWKKERYALRSKEKARAGHQRKK</sequence>
<comment type="caution">
    <text evidence="4">The sequence shown here is derived from an EMBL/GenBank/DDBJ whole genome shotgun (WGS) entry which is preliminary data.</text>
</comment>
<proteinExistence type="inferred from homology"/>
<keyword evidence="5" id="KW-1185">Reference proteome</keyword>
<protein>
    <submittedName>
        <fullName evidence="4">Uncharacterized protein</fullName>
    </submittedName>
</protein>
<dbReference type="PANTHER" id="PTHR15680:SF9">
    <property type="entry name" value="LARGE RIBOSOMAL SUBUNIT PROTEIN BL19M"/>
    <property type="match status" value="1"/>
</dbReference>
<name>A0A9P0EH19_9HYPO</name>
<dbReference type="Proteomes" id="UP000775872">
    <property type="component" value="Unassembled WGS sequence"/>
</dbReference>
<keyword evidence="3" id="KW-0687">Ribonucleoprotein</keyword>
<keyword evidence="2" id="KW-0689">Ribosomal protein</keyword>
<gene>
    <name evidence="4" type="ORF">CSOL1703_00001162</name>
</gene>
<accession>A0A9P0EH19</accession>
<evidence type="ECO:0000256" key="2">
    <source>
        <dbReference type="ARBA" id="ARBA00022980"/>
    </source>
</evidence>
<reference evidence="5" key="1">
    <citation type="submission" date="2019-06" db="EMBL/GenBank/DDBJ databases">
        <authorList>
            <person name="Broberg M."/>
        </authorList>
    </citation>
    <scope>NUCLEOTIDE SEQUENCE [LARGE SCALE GENOMIC DNA]</scope>
</reference>
<dbReference type="InterPro" id="IPR038657">
    <property type="entry name" value="Ribosomal_bL19_sf"/>
</dbReference>
<reference evidence="4 5" key="2">
    <citation type="submission" date="2021-10" db="EMBL/GenBank/DDBJ databases">
        <authorList>
            <person name="Piombo E."/>
        </authorList>
    </citation>
    <scope>NUCLEOTIDE SEQUENCE [LARGE SCALE GENOMIC DNA]</scope>
</reference>
<dbReference type="GO" id="GO:0006412">
    <property type="term" value="P:translation"/>
    <property type="evidence" value="ECO:0007669"/>
    <property type="project" value="InterPro"/>
</dbReference>
<evidence type="ECO:0000313" key="5">
    <source>
        <dbReference type="Proteomes" id="UP000775872"/>
    </source>
</evidence>
<dbReference type="GO" id="GO:0003735">
    <property type="term" value="F:structural constituent of ribosome"/>
    <property type="evidence" value="ECO:0007669"/>
    <property type="project" value="InterPro"/>
</dbReference>
<dbReference type="InterPro" id="IPR001857">
    <property type="entry name" value="Ribosomal_bL19"/>
</dbReference>
<dbReference type="Pfam" id="PF01245">
    <property type="entry name" value="Ribosomal_L19"/>
    <property type="match status" value="1"/>
</dbReference>
<dbReference type="AlphaFoldDB" id="A0A9P0EH19"/>
<comment type="similarity">
    <text evidence="1">Belongs to the bacterial ribosomal protein bL19 family.</text>
</comment>
<dbReference type="EMBL" id="CABFOC020000035">
    <property type="protein sequence ID" value="CAH0049207.1"/>
    <property type="molecule type" value="Genomic_DNA"/>
</dbReference>
<evidence type="ECO:0000256" key="1">
    <source>
        <dbReference type="ARBA" id="ARBA00005781"/>
    </source>
</evidence>
<dbReference type="Gene3D" id="2.30.30.790">
    <property type="match status" value="1"/>
</dbReference>
<evidence type="ECO:0000256" key="3">
    <source>
        <dbReference type="ARBA" id="ARBA00023274"/>
    </source>
</evidence>
<dbReference type="SUPFAM" id="SSF50104">
    <property type="entry name" value="Translation proteins SH3-like domain"/>
    <property type="match status" value="1"/>
</dbReference>
<dbReference type="OrthoDB" id="432645at2759"/>
<dbReference type="InterPro" id="IPR008991">
    <property type="entry name" value="Translation_prot_SH3-like_sf"/>
</dbReference>